<name>A0ABV7WBP6_9MICO</name>
<dbReference type="InterPro" id="IPR033932">
    <property type="entry name" value="YtcJ-like"/>
</dbReference>
<dbReference type="RefSeq" id="WP_340290588.1">
    <property type="nucleotide sequence ID" value="NZ_JBBEOI010000020.1"/>
</dbReference>
<reference evidence="4" key="1">
    <citation type="journal article" date="2019" name="Int. J. Syst. Evol. Microbiol.">
        <title>The Global Catalogue of Microorganisms (GCM) 10K type strain sequencing project: providing services to taxonomists for standard genome sequencing and annotation.</title>
        <authorList>
            <consortium name="The Broad Institute Genomics Platform"/>
            <consortium name="The Broad Institute Genome Sequencing Center for Infectious Disease"/>
            <person name="Wu L."/>
            <person name="Ma J."/>
        </authorList>
    </citation>
    <scope>NUCLEOTIDE SEQUENCE [LARGE SCALE GENOMIC DNA]</scope>
    <source>
        <strain evidence="4">NCAIM B.02333</strain>
    </source>
</reference>
<dbReference type="Gene3D" id="3.20.20.140">
    <property type="entry name" value="Metal-dependent hydrolases"/>
    <property type="match status" value="1"/>
</dbReference>
<dbReference type="GO" id="GO:0016787">
    <property type="term" value="F:hydrolase activity"/>
    <property type="evidence" value="ECO:0007669"/>
    <property type="project" value="UniProtKB-KW"/>
</dbReference>
<dbReference type="SUPFAM" id="SSF51338">
    <property type="entry name" value="Composite domain of metallo-dependent hydrolases"/>
    <property type="match status" value="1"/>
</dbReference>
<feature type="region of interest" description="Disordered" evidence="1">
    <location>
        <begin position="1"/>
        <end position="24"/>
    </location>
</feature>
<dbReference type="EMBL" id="JBHRWW010000001">
    <property type="protein sequence ID" value="MFC3687230.1"/>
    <property type="molecule type" value="Genomic_DNA"/>
</dbReference>
<dbReference type="Gene3D" id="2.30.40.10">
    <property type="entry name" value="Urease, subunit C, domain 1"/>
    <property type="match status" value="1"/>
</dbReference>
<dbReference type="InterPro" id="IPR011059">
    <property type="entry name" value="Metal-dep_hydrolase_composite"/>
</dbReference>
<evidence type="ECO:0000256" key="1">
    <source>
        <dbReference type="SAM" id="MobiDB-lite"/>
    </source>
</evidence>
<dbReference type="EC" id="3.5.-.-" evidence="3"/>
<dbReference type="Proteomes" id="UP001595685">
    <property type="component" value="Unassembled WGS sequence"/>
</dbReference>
<comment type="caution">
    <text evidence="3">The sequence shown here is derived from an EMBL/GenBank/DDBJ whole genome shotgun (WGS) entry which is preliminary data.</text>
</comment>
<dbReference type="Gene3D" id="3.10.310.70">
    <property type="match status" value="1"/>
</dbReference>
<feature type="compositionally biased region" description="Low complexity" evidence="1">
    <location>
        <begin position="1"/>
        <end position="14"/>
    </location>
</feature>
<protein>
    <submittedName>
        <fullName evidence="3">Amidohydrolase</fullName>
        <ecNumber evidence="3">3.5.-.-</ecNumber>
    </submittedName>
</protein>
<dbReference type="CDD" id="cd01300">
    <property type="entry name" value="YtcJ_like"/>
    <property type="match status" value="1"/>
</dbReference>
<evidence type="ECO:0000259" key="2">
    <source>
        <dbReference type="Pfam" id="PF07969"/>
    </source>
</evidence>
<dbReference type="PANTHER" id="PTHR22642:SF2">
    <property type="entry name" value="PROTEIN LONG AFTER FAR-RED 3"/>
    <property type="match status" value="1"/>
</dbReference>
<dbReference type="SUPFAM" id="SSF51556">
    <property type="entry name" value="Metallo-dependent hydrolases"/>
    <property type="match status" value="1"/>
</dbReference>
<organism evidence="3 4">
    <name type="scientific">Aquipuribacter hungaricus</name>
    <dbReference type="NCBI Taxonomy" id="545624"/>
    <lineage>
        <taxon>Bacteria</taxon>
        <taxon>Bacillati</taxon>
        <taxon>Actinomycetota</taxon>
        <taxon>Actinomycetes</taxon>
        <taxon>Micrococcales</taxon>
        <taxon>Intrasporangiaceae</taxon>
        <taxon>Aquipuribacter</taxon>
    </lineage>
</organism>
<evidence type="ECO:0000313" key="4">
    <source>
        <dbReference type="Proteomes" id="UP001595685"/>
    </source>
</evidence>
<dbReference type="InterPro" id="IPR013108">
    <property type="entry name" value="Amidohydro_3"/>
</dbReference>
<keyword evidence="4" id="KW-1185">Reference proteome</keyword>
<sequence length="554" mass="58258">MSSGPQSTSPTSSGARTDDPAPRATVFSGGTVWCGTGLPDSDALAVVDGRVVALGAEAHGWPGPRDDVDLAGGLLSPAFGDGHVHPHSGGITRQGPAITGLRSVADVVAEVGRWADAHPDAAWVVGNRYDPTLAPAGEFDARWLDEAVPDRPVVLHASDHHTVWCNSEALRRGGVDASTVDPEVGWVVRRDDGTPLGTLREWDACDLVLRHVPETSEADRVRALREATAALAAAGITWAQDAWVDPDLVPVYLRAVSEGALSVRVDLAQRADPASWREQVASFARVRADVEALGDDLLSARTVKVFVDGVVEGGTATLLEPYEDVDPGSPQAHGMPVWRPEELAAAVAAFDAAGFRLHLHVIGDAAVRQGLDVLAALPPADRRAVLAHVQLVDPADLPRFAATGTIANIEPLWAAWDDMQTELTAPRLGPERTGRQYPVASLLAAGARLSFGSDWPVSSHVPLEGVQVVVTRVPLEDPAAETWVPGERVGVEEALVAYTAGVAYQAGAEHERGTLVPGAVADLVHLSADPRAVDPLEIAATAVLGTWLAGRRTS</sequence>
<dbReference type="InterPro" id="IPR032466">
    <property type="entry name" value="Metal_Hydrolase"/>
</dbReference>
<proteinExistence type="predicted"/>
<keyword evidence="3" id="KW-0378">Hydrolase</keyword>
<feature type="domain" description="Amidohydrolase 3" evidence="2">
    <location>
        <begin position="68"/>
        <end position="552"/>
    </location>
</feature>
<evidence type="ECO:0000313" key="3">
    <source>
        <dbReference type="EMBL" id="MFC3687230.1"/>
    </source>
</evidence>
<accession>A0ABV7WBP6</accession>
<gene>
    <name evidence="3" type="ORF">ACFOLH_02615</name>
</gene>
<dbReference type="PANTHER" id="PTHR22642">
    <property type="entry name" value="IMIDAZOLONEPROPIONASE"/>
    <property type="match status" value="1"/>
</dbReference>
<dbReference type="Pfam" id="PF07969">
    <property type="entry name" value="Amidohydro_3"/>
    <property type="match status" value="1"/>
</dbReference>